<protein>
    <recommendedName>
        <fullName evidence="4">DUF4386 domain-containing protein</fullName>
    </recommendedName>
</protein>
<dbReference type="EMBL" id="JACHVY010000004">
    <property type="protein sequence ID" value="MBB2902973.1"/>
    <property type="molecule type" value="Genomic_DNA"/>
</dbReference>
<feature type="transmembrane region" description="Helical" evidence="1">
    <location>
        <begin position="46"/>
        <end position="67"/>
    </location>
</feature>
<evidence type="ECO:0000313" key="3">
    <source>
        <dbReference type="Proteomes" id="UP000533269"/>
    </source>
</evidence>
<accession>A0A7W4XYF4</accession>
<feature type="transmembrane region" description="Helical" evidence="1">
    <location>
        <begin position="192"/>
        <end position="212"/>
    </location>
</feature>
<feature type="transmembrane region" description="Helical" evidence="1">
    <location>
        <begin position="163"/>
        <end position="186"/>
    </location>
</feature>
<evidence type="ECO:0000313" key="2">
    <source>
        <dbReference type="EMBL" id="MBB2902973.1"/>
    </source>
</evidence>
<feature type="transmembrane region" description="Helical" evidence="1">
    <location>
        <begin position="79"/>
        <end position="103"/>
    </location>
</feature>
<dbReference type="Proteomes" id="UP000533269">
    <property type="component" value="Unassembled WGS sequence"/>
</dbReference>
<gene>
    <name evidence="2" type="ORF">FHR75_003809</name>
</gene>
<reference evidence="2 3" key="2">
    <citation type="submission" date="2020-08" db="EMBL/GenBank/DDBJ databases">
        <authorList>
            <person name="Partida-Martinez L."/>
            <person name="Huntemann M."/>
            <person name="Clum A."/>
            <person name="Wang J."/>
            <person name="Palaniappan K."/>
            <person name="Ritter S."/>
            <person name="Chen I.-M."/>
            <person name="Stamatis D."/>
            <person name="Reddy T."/>
            <person name="O'Malley R."/>
            <person name="Daum C."/>
            <person name="Shapiro N."/>
            <person name="Ivanova N."/>
            <person name="Kyrpides N."/>
            <person name="Woyke T."/>
        </authorList>
    </citation>
    <scope>NUCLEOTIDE SEQUENCE [LARGE SCALE GENOMIC DNA]</scope>
    <source>
        <strain evidence="2 3">AS2.23</strain>
    </source>
</reference>
<reference evidence="2 3" key="1">
    <citation type="submission" date="2020-08" db="EMBL/GenBank/DDBJ databases">
        <title>The Agave Microbiome: Exploring the role of microbial communities in plant adaptations to desert environments.</title>
        <authorList>
            <person name="Partida-Martinez L.P."/>
        </authorList>
    </citation>
    <scope>NUCLEOTIDE SEQUENCE [LARGE SCALE GENOMIC DNA]</scope>
    <source>
        <strain evidence="2 3">AS2.23</strain>
    </source>
</reference>
<keyword evidence="1" id="KW-0812">Transmembrane</keyword>
<comment type="caution">
    <text evidence="2">The sequence shown here is derived from an EMBL/GenBank/DDBJ whole genome shotgun (WGS) entry which is preliminary data.</text>
</comment>
<sequence>MDALRRTATTAGTLFLVTEVAAVGGKLLQRPALDPDYLDAGATGTVRAGSLLELVLAIACIGTAVVLHPVLRRGQPALALGYVAGRLLEAVAIVVGLTSVLAITSLREGTAATGAGEGHRVAAETLTAVHDWAFQVGPNLVLGFNSLLLAHLVLRARLVPRSIALLGLVGGSLVTASGALLVLGVVEMYSPVTFVLALPVLAWELSLAVHLIRRGFPEVPAVPETSGGAAPTGVPG</sequence>
<keyword evidence="1" id="KW-1133">Transmembrane helix</keyword>
<organism evidence="2 3">
    <name type="scientific">Kineococcus radiotolerans</name>
    <dbReference type="NCBI Taxonomy" id="131568"/>
    <lineage>
        <taxon>Bacteria</taxon>
        <taxon>Bacillati</taxon>
        <taxon>Actinomycetota</taxon>
        <taxon>Actinomycetes</taxon>
        <taxon>Kineosporiales</taxon>
        <taxon>Kineosporiaceae</taxon>
        <taxon>Kineococcus</taxon>
    </lineage>
</organism>
<dbReference type="RefSeq" id="WP_183392605.1">
    <property type="nucleotide sequence ID" value="NZ_JACHVY010000004.1"/>
</dbReference>
<evidence type="ECO:0008006" key="4">
    <source>
        <dbReference type="Google" id="ProtNLM"/>
    </source>
</evidence>
<feature type="transmembrane region" description="Helical" evidence="1">
    <location>
        <begin position="132"/>
        <end position="154"/>
    </location>
</feature>
<name>A0A7W4XYF4_KINRA</name>
<dbReference type="AlphaFoldDB" id="A0A7W4XYF4"/>
<keyword evidence="1" id="KW-0472">Membrane</keyword>
<evidence type="ECO:0000256" key="1">
    <source>
        <dbReference type="SAM" id="Phobius"/>
    </source>
</evidence>
<proteinExistence type="predicted"/>
<dbReference type="Pfam" id="PF14329">
    <property type="entry name" value="DUF4386"/>
    <property type="match status" value="1"/>
</dbReference>
<dbReference type="InterPro" id="IPR025495">
    <property type="entry name" value="DUF4386"/>
</dbReference>